<dbReference type="InterPro" id="IPR001584">
    <property type="entry name" value="Integrase_cat-core"/>
</dbReference>
<dbReference type="SUPFAM" id="SSF53098">
    <property type="entry name" value="Ribonuclease H-like"/>
    <property type="match status" value="1"/>
</dbReference>
<feature type="compositionally biased region" description="Polar residues" evidence="3">
    <location>
        <begin position="589"/>
        <end position="604"/>
    </location>
</feature>
<feature type="compositionally biased region" description="Polar residues" evidence="3">
    <location>
        <begin position="1054"/>
        <end position="1075"/>
    </location>
</feature>
<gene>
    <name evidence="6" type="ORF">Tco_1006738</name>
</gene>
<dbReference type="PROSITE" id="PS50158">
    <property type="entry name" value="ZF_CCHC"/>
    <property type="match status" value="1"/>
</dbReference>
<feature type="domain" description="Integrase catalytic" evidence="5">
    <location>
        <begin position="778"/>
        <end position="872"/>
    </location>
</feature>
<dbReference type="EMBL" id="BQNB010017440">
    <property type="protein sequence ID" value="GJT63205.1"/>
    <property type="molecule type" value="Genomic_DNA"/>
</dbReference>
<feature type="region of interest" description="Disordered" evidence="3">
    <location>
        <begin position="954"/>
        <end position="984"/>
    </location>
</feature>
<keyword evidence="1" id="KW-0479">Metal-binding</keyword>
<dbReference type="InterPro" id="IPR036397">
    <property type="entry name" value="RNaseH_sf"/>
</dbReference>
<dbReference type="InterPro" id="IPR057670">
    <property type="entry name" value="SH3_retrovirus"/>
</dbReference>
<dbReference type="SMART" id="SM00343">
    <property type="entry name" value="ZnF_C2HC"/>
    <property type="match status" value="1"/>
</dbReference>
<feature type="coiled-coil region" evidence="2">
    <location>
        <begin position="322"/>
        <end position="356"/>
    </location>
</feature>
<accession>A0ABQ5FIS3</accession>
<evidence type="ECO:0000313" key="6">
    <source>
        <dbReference type="EMBL" id="GJT63205.1"/>
    </source>
</evidence>
<feature type="region of interest" description="Disordered" evidence="3">
    <location>
        <begin position="589"/>
        <end position="617"/>
    </location>
</feature>
<evidence type="ECO:0000313" key="7">
    <source>
        <dbReference type="Proteomes" id="UP001151760"/>
    </source>
</evidence>
<dbReference type="Gene3D" id="3.30.420.10">
    <property type="entry name" value="Ribonuclease H-like superfamily/Ribonuclease H"/>
    <property type="match status" value="1"/>
</dbReference>
<proteinExistence type="predicted"/>
<evidence type="ECO:0000256" key="3">
    <source>
        <dbReference type="SAM" id="MobiDB-lite"/>
    </source>
</evidence>
<comment type="caution">
    <text evidence="6">The sequence shown here is derived from an EMBL/GenBank/DDBJ whole genome shotgun (WGS) entry which is preliminary data.</text>
</comment>
<dbReference type="InterPro" id="IPR025724">
    <property type="entry name" value="GAG-pre-integrase_dom"/>
</dbReference>
<dbReference type="SUPFAM" id="SSF56672">
    <property type="entry name" value="DNA/RNA polymerases"/>
    <property type="match status" value="1"/>
</dbReference>
<feature type="region of interest" description="Disordered" evidence="3">
    <location>
        <begin position="489"/>
        <end position="527"/>
    </location>
</feature>
<evidence type="ECO:0000259" key="5">
    <source>
        <dbReference type="PROSITE" id="PS50994"/>
    </source>
</evidence>
<keyword evidence="1" id="KW-0863">Zinc-finger</keyword>
<reference evidence="6" key="1">
    <citation type="journal article" date="2022" name="Int. J. Mol. Sci.">
        <title>Draft Genome of Tanacetum Coccineum: Genomic Comparison of Closely Related Tanacetum-Family Plants.</title>
        <authorList>
            <person name="Yamashiro T."/>
            <person name="Shiraishi A."/>
            <person name="Nakayama K."/>
            <person name="Satake H."/>
        </authorList>
    </citation>
    <scope>NUCLEOTIDE SEQUENCE</scope>
</reference>
<dbReference type="Pfam" id="PF00665">
    <property type="entry name" value="rve"/>
    <property type="match status" value="1"/>
</dbReference>
<dbReference type="Pfam" id="PF00098">
    <property type="entry name" value="zf-CCHC"/>
    <property type="match status" value="1"/>
</dbReference>
<feature type="compositionally biased region" description="Basic and acidic residues" evidence="3">
    <location>
        <begin position="999"/>
        <end position="1023"/>
    </location>
</feature>
<reference evidence="6" key="2">
    <citation type="submission" date="2022-01" db="EMBL/GenBank/DDBJ databases">
        <authorList>
            <person name="Yamashiro T."/>
            <person name="Shiraishi A."/>
            <person name="Satake H."/>
            <person name="Nakayama K."/>
        </authorList>
    </citation>
    <scope>NUCLEOTIDE SEQUENCE</scope>
</reference>
<dbReference type="PANTHER" id="PTHR11439">
    <property type="entry name" value="GAG-POL-RELATED RETROTRANSPOSON"/>
    <property type="match status" value="1"/>
</dbReference>
<protein>
    <submittedName>
        <fullName evidence="6">Ribonuclease H-like domain-containing protein</fullName>
    </submittedName>
</protein>
<feature type="domain" description="CCHC-type" evidence="4">
    <location>
        <begin position="221"/>
        <end position="234"/>
    </location>
</feature>
<dbReference type="PANTHER" id="PTHR11439:SF495">
    <property type="entry name" value="REVERSE TRANSCRIPTASE, RNA-DEPENDENT DNA POLYMERASE-RELATED"/>
    <property type="match status" value="1"/>
</dbReference>
<dbReference type="Pfam" id="PF13976">
    <property type="entry name" value="gag_pre-integrs"/>
    <property type="match status" value="1"/>
</dbReference>
<evidence type="ECO:0000256" key="2">
    <source>
        <dbReference type="SAM" id="Coils"/>
    </source>
</evidence>
<dbReference type="InterPro" id="IPR036875">
    <property type="entry name" value="Znf_CCHC_sf"/>
</dbReference>
<dbReference type="Gene3D" id="4.10.60.10">
    <property type="entry name" value="Zinc finger, CCHC-type"/>
    <property type="match status" value="1"/>
</dbReference>
<dbReference type="Pfam" id="PF14223">
    <property type="entry name" value="Retrotran_gag_2"/>
    <property type="match status" value="1"/>
</dbReference>
<dbReference type="InterPro" id="IPR043502">
    <property type="entry name" value="DNA/RNA_pol_sf"/>
</dbReference>
<dbReference type="InterPro" id="IPR001878">
    <property type="entry name" value="Znf_CCHC"/>
</dbReference>
<organism evidence="6 7">
    <name type="scientific">Tanacetum coccineum</name>
    <dbReference type="NCBI Taxonomy" id="301880"/>
    <lineage>
        <taxon>Eukaryota</taxon>
        <taxon>Viridiplantae</taxon>
        <taxon>Streptophyta</taxon>
        <taxon>Embryophyta</taxon>
        <taxon>Tracheophyta</taxon>
        <taxon>Spermatophyta</taxon>
        <taxon>Magnoliopsida</taxon>
        <taxon>eudicotyledons</taxon>
        <taxon>Gunneridae</taxon>
        <taxon>Pentapetalae</taxon>
        <taxon>asterids</taxon>
        <taxon>campanulids</taxon>
        <taxon>Asterales</taxon>
        <taxon>Asteraceae</taxon>
        <taxon>Asteroideae</taxon>
        <taxon>Anthemideae</taxon>
        <taxon>Anthemidinae</taxon>
        <taxon>Tanacetum</taxon>
    </lineage>
</organism>
<evidence type="ECO:0000256" key="1">
    <source>
        <dbReference type="PROSITE-ProRule" id="PRU00047"/>
    </source>
</evidence>
<dbReference type="Pfam" id="PF07727">
    <property type="entry name" value="RVT_2"/>
    <property type="match status" value="2"/>
</dbReference>
<keyword evidence="2" id="KW-0175">Coiled coil</keyword>
<dbReference type="InterPro" id="IPR012337">
    <property type="entry name" value="RNaseH-like_sf"/>
</dbReference>
<dbReference type="InterPro" id="IPR013103">
    <property type="entry name" value="RVT_2"/>
</dbReference>
<keyword evidence="7" id="KW-1185">Reference proteome</keyword>
<feature type="region of interest" description="Disordered" evidence="3">
    <location>
        <begin position="1051"/>
        <end position="1079"/>
    </location>
</feature>
<dbReference type="PROSITE" id="PS50994">
    <property type="entry name" value="INTEGRASE"/>
    <property type="match status" value="1"/>
</dbReference>
<feature type="compositionally biased region" description="Polar residues" evidence="3">
    <location>
        <begin position="507"/>
        <end position="526"/>
    </location>
</feature>
<dbReference type="SUPFAM" id="SSF57756">
    <property type="entry name" value="Retrovirus zinc finger-like domains"/>
    <property type="match status" value="1"/>
</dbReference>
<evidence type="ECO:0000259" key="4">
    <source>
        <dbReference type="PROSITE" id="PS50158"/>
    </source>
</evidence>
<keyword evidence="1" id="KW-0862">Zinc</keyword>
<feature type="compositionally biased region" description="Polar residues" evidence="3">
    <location>
        <begin position="959"/>
        <end position="975"/>
    </location>
</feature>
<sequence>MQKAVFKQQFEAFTISSSEGLEKGYDIFQQLLSQLEAHGAEVSTEDANNKFLRSLPPAWSNLAMTMRTKPDVDTLSIDDLYNNLRVFEQEIQGASKTSSSAQNVAFVSQSKSSTNKVKSGFTGAYSTCTPSTSSTNIPEKEALAGFADEVIYSLFAKQSEDWDLLHEDLEQIDDLDIEEMDINWQIAMIAIRMKKFYKKTGRRVRVDGKAPVGFDKKKLECFNCHNTGHFARECTAKGTHDGKKKRDSFYQHQEAGKQEKNQMGLLTMDDGIVNWGEHTEDEETNHALMAISSSSEVSLCSKTCIDSYNTLKTLCDEQMNQLGDQEAQILAYSQAVKKLEAQLVTFQKQQLSLNEKLTFQANEIYEKDEKLKKYRRIGMKAVKEKEQLQKTLDSWKDSSKNLWRLINSGMSSSSKIGLGYEIKSNNEVLSYEEEMNFSVFNCTEEDSVGKPLYSRFIKTNDFKGVPHPLSGDYTPTPQEEIDESLYVYGKKGPQEPEPSVSDDRSSEYSTCQSNDSAGSIGTSSEHYVNPESEISRVPQEVYVSKPITTNEKVQLNADRAKINSIRPNINTGRTNVNSVRPRVSTVNTVRSRQPVPTRTSNSFSPKRPQGNWGTAVKTSAGYNWKNSSPNFNCDNGPTFIRTDHPLKNMEDRGDLLPLEHKVLFTETECLVVSSNFKMPDENQILLKVPRHHNMYSFDMKTPTPAKSFACLISKATSDESKMWHRRLGHINFKNLNKLVKGNLVRGLPSKVFRNDHTCVACHKGKQHMASCKAKLERLITEPLHTLHMDLFGPTSVKRINHASYCLVITDDCTRFSWVFFLASMDETSGILQNFIRQIENQLNHMVKIIRSDNGTEFKNRDMLEFCGNKGIKQDVLGKFDGKSDEGFLVGCSLNSKVYRVYNLVTKRVEVNLHVNFLEDKPNVKGVGYRWMFDIEYLTDSMNYIPVSLENQANPHAGTSEVTNSAGTSQTPNANASEEKDEDAELIVVPSAIKNTIEKVETRKSSTNSKKEEILSEPQQEKEASSTGTLEDNPKILAFRGELEAIAQKHLGTVPENNSTNTLSINSGSKPVNTSKLDPDNSPMPELEIFHKYETGIFDEASYDEKGVVTDFNSLPTEIKVIPTPTLRIHNIHPKSQILGDPKSAVQTRSKVQQKSGAHALISYIQKQQRNNHKDQQHCLFACFLSQEEPKKISEALQDDSWVQAMQEELLQFKLQQVWVLVDLPHGMKEEGIDYDEVFAPVARMEATRLFLSFTSFMGFIVYQMDVKSVFLYGTIDEEVYVLQPPGFVDPDHPKKVYKVVKALYGLHQAPRGQEGYHVGSSDKYVAEILKKFDLVSMKTAITPMETKVALTKDEEAVDVDVHLYRSMIGSLMYLTASMPVIMFVVCACSRFQVTPKSSHLNAVKRIFKYLKGKPNLGLWYPRESPFDLEAFSDSDYGGSNLDRKSTTGGCQFLGQRLISWQCKKQTIVATSTTEAEYVAAANCCGQVLWVQNQLLNKRDERGVVVRNKARLVAQGYTQEEGIDYDEVFAPVARIEAIRLFLAFASFMGFIVYQMDVKSAFLYGTIDEEVYVSQPPGFVDPDHPKKVYKVVKALYGLHQAPRAWYATLSTFLEKHGYKRGTIDKTLFIKRDKKDIMLVQVNVDDIIFGSTKKSWCDEFEALMKSRFQMSSMGELTFFLGLQVKQNKVGIFISQENYVAEILKKFDLVNMKTAITSMETKVALTKDEEAVDVDVYLYRSMISYLMYLTASRPDIMYAGVCSRFQVTPKTSHLNAMKRIFKYLKGKPHLGLWYPRESPFDLEAFFDSDYGRSNLDRKSITSGCQFLG</sequence>
<feature type="region of interest" description="Disordered" evidence="3">
    <location>
        <begin position="999"/>
        <end position="1032"/>
    </location>
</feature>
<dbReference type="Proteomes" id="UP001151760">
    <property type="component" value="Unassembled WGS sequence"/>
</dbReference>
<dbReference type="Pfam" id="PF25597">
    <property type="entry name" value="SH3_retrovirus"/>
    <property type="match status" value="1"/>
</dbReference>
<dbReference type="CDD" id="cd09272">
    <property type="entry name" value="RNase_HI_RT_Ty1"/>
    <property type="match status" value="1"/>
</dbReference>
<name>A0ABQ5FIS3_9ASTR</name>